<dbReference type="InterPro" id="IPR036736">
    <property type="entry name" value="ACP-like_sf"/>
</dbReference>
<dbReference type="SMART" id="SM00823">
    <property type="entry name" value="PKS_PP"/>
    <property type="match status" value="1"/>
</dbReference>
<dbReference type="CDD" id="cd12117">
    <property type="entry name" value="A_NRPS_Srf_like"/>
    <property type="match status" value="1"/>
</dbReference>
<dbReference type="Pfam" id="PF00550">
    <property type="entry name" value="PP-binding"/>
    <property type="match status" value="1"/>
</dbReference>
<dbReference type="Gene3D" id="3.40.50.980">
    <property type="match status" value="2"/>
</dbReference>
<reference evidence="4 5" key="1">
    <citation type="submission" date="2023-08" db="EMBL/GenBank/DDBJ databases">
        <title>The draft genome sequence of Paracraurococcus sp. LOR1-02.</title>
        <authorList>
            <person name="Kingkaew E."/>
            <person name="Tanasupawat S."/>
        </authorList>
    </citation>
    <scope>NUCLEOTIDE SEQUENCE [LARGE SCALE GENOMIC DNA]</scope>
    <source>
        <strain evidence="4 5">LOR1-02</strain>
    </source>
</reference>
<dbReference type="PROSITE" id="PS50075">
    <property type="entry name" value="CARRIER"/>
    <property type="match status" value="1"/>
</dbReference>
<dbReference type="SUPFAM" id="SSF47336">
    <property type="entry name" value="ACP-like"/>
    <property type="match status" value="1"/>
</dbReference>
<comment type="caution">
    <text evidence="4">The sequence shown here is derived from an EMBL/GenBank/DDBJ whole genome shotgun (WGS) entry which is preliminary data.</text>
</comment>
<evidence type="ECO:0000313" key="5">
    <source>
        <dbReference type="Proteomes" id="UP001243009"/>
    </source>
</evidence>
<accession>A0ABT9E8Z4</accession>
<dbReference type="Gene3D" id="1.10.1200.10">
    <property type="entry name" value="ACP-like"/>
    <property type="match status" value="1"/>
</dbReference>
<dbReference type="EMBL" id="JAUTWS010000051">
    <property type="protein sequence ID" value="MDO9712574.1"/>
    <property type="molecule type" value="Genomic_DNA"/>
</dbReference>
<keyword evidence="1" id="KW-0596">Phosphopantetheine</keyword>
<dbReference type="Pfam" id="PF13193">
    <property type="entry name" value="AMP-binding_C"/>
    <property type="match status" value="1"/>
</dbReference>
<dbReference type="Gene3D" id="3.30.300.30">
    <property type="match status" value="1"/>
</dbReference>
<dbReference type="InterPro" id="IPR009081">
    <property type="entry name" value="PP-bd_ACP"/>
</dbReference>
<protein>
    <submittedName>
        <fullName evidence="4">Non-ribosomal peptide synthetase</fullName>
    </submittedName>
</protein>
<dbReference type="InterPro" id="IPR000873">
    <property type="entry name" value="AMP-dep_synth/lig_dom"/>
</dbReference>
<feature type="domain" description="Carrier" evidence="3">
    <location>
        <begin position="506"/>
        <end position="581"/>
    </location>
</feature>
<evidence type="ECO:0000256" key="1">
    <source>
        <dbReference type="ARBA" id="ARBA00022450"/>
    </source>
</evidence>
<gene>
    <name evidence="4" type="ORF">Q7A36_29820</name>
</gene>
<dbReference type="Proteomes" id="UP001243009">
    <property type="component" value="Unassembled WGS sequence"/>
</dbReference>
<evidence type="ECO:0000256" key="2">
    <source>
        <dbReference type="ARBA" id="ARBA00022553"/>
    </source>
</evidence>
<evidence type="ECO:0000259" key="3">
    <source>
        <dbReference type="PROSITE" id="PS50075"/>
    </source>
</evidence>
<dbReference type="InterPro" id="IPR025110">
    <property type="entry name" value="AMP-bd_C"/>
</dbReference>
<dbReference type="SUPFAM" id="SSF56801">
    <property type="entry name" value="Acetyl-CoA synthetase-like"/>
    <property type="match status" value="1"/>
</dbReference>
<organism evidence="4 5">
    <name type="scientific">Paracraurococcus lichenis</name>
    <dbReference type="NCBI Taxonomy" id="3064888"/>
    <lineage>
        <taxon>Bacteria</taxon>
        <taxon>Pseudomonadati</taxon>
        <taxon>Pseudomonadota</taxon>
        <taxon>Alphaproteobacteria</taxon>
        <taxon>Acetobacterales</taxon>
        <taxon>Roseomonadaceae</taxon>
        <taxon>Paracraurococcus</taxon>
    </lineage>
</organism>
<keyword evidence="2" id="KW-0597">Phosphoprotein</keyword>
<dbReference type="PANTHER" id="PTHR45527">
    <property type="entry name" value="NONRIBOSOMAL PEPTIDE SYNTHETASE"/>
    <property type="match status" value="1"/>
</dbReference>
<dbReference type="PROSITE" id="PS00455">
    <property type="entry name" value="AMP_BINDING"/>
    <property type="match status" value="1"/>
</dbReference>
<dbReference type="InterPro" id="IPR045851">
    <property type="entry name" value="AMP-bd_C_sf"/>
</dbReference>
<dbReference type="RefSeq" id="WP_305107431.1">
    <property type="nucleotide sequence ID" value="NZ_JAUTWS010000051.1"/>
</dbReference>
<keyword evidence="5" id="KW-1185">Reference proteome</keyword>
<dbReference type="NCBIfam" id="TIGR01733">
    <property type="entry name" value="AA-adenyl-dom"/>
    <property type="match status" value="1"/>
</dbReference>
<dbReference type="InterPro" id="IPR020845">
    <property type="entry name" value="AMP-binding_CS"/>
</dbReference>
<proteinExistence type="predicted"/>
<name>A0ABT9E8Z4_9PROT</name>
<dbReference type="PANTHER" id="PTHR45527:SF1">
    <property type="entry name" value="FATTY ACID SYNTHASE"/>
    <property type="match status" value="1"/>
</dbReference>
<dbReference type="Gene3D" id="2.30.38.10">
    <property type="entry name" value="Luciferase, Domain 3"/>
    <property type="match status" value="1"/>
</dbReference>
<sequence length="614" mass="63756">MSDHDPAAPQCVAAAFTAAAGTYADRTAILCGDDAVTYAALDRLSASVAARLQDAGLRRGAIVGIAAPRGIEAIVAMLGVLRAGAAYLPLDLANPASVLRRMTDDCAAAVVVHADGVDATWAEHRLPIRGPDRAPSVGHAAAGPDSLAYVMYTSGSSGRPKGTMIPQRGILRLVLGCDYASLGADEVVLHAAPLGFDASTFEIWGALLNGGKLAILPEPSPSLAAIGAAIQRHGVTTAWLTAGLFHLMVEQQLPALRGLRQLLAGGDVLSPPHVARVLAELPGCRLINGYGPTENTTFTCCYTVPRNRPAPDPVPIGLPIRGTTVHLLDSDLQPVPDGEEGELCAGGLGVALGYVAQPELTAEKFVADPFSRRPDALLYRTGDRVRKLPDGTLAFLGRVDRQVKIAGKRVELDAVEAALRQTELVQDAAAVTAVDRVGQRRIRAFLACPAGASPAQLRAQLKDALPAHMLPSEIIVLPALPLNANGKVDRARLALHPVENAPAAPEAASGTEDILRGIWCGVLGRTNVALDANFFDLGGTSLQLIEAHGLISAAVAGPVAVVDLFEHPTIRALAARIDGGAARPPGAPGAAGREEARRAAIARARRGAVRMTSA</sequence>
<evidence type="ECO:0000313" key="4">
    <source>
        <dbReference type="EMBL" id="MDO9712574.1"/>
    </source>
</evidence>
<dbReference type="InterPro" id="IPR020806">
    <property type="entry name" value="PKS_PP-bd"/>
</dbReference>
<dbReference type="InterPro" id="IPR010071">
    <property type="entry name" value="AA_adenyl_dom"/>
</dbReference>
<dbReference type="Pfam" id="PF00501">
    <property type="entry name" value="AMP-binding"/>
    <property type="match status" value="1"/>
</dbReference>